<accession>A0A6G0WBD9</accession>
<dbReference type="Proteomes" id="UP000478052">
    <property type="component" value="Unassembled WGS sequence"/>
</dbReference>
<dbReference type="InterPro" id="IPR048365">
    <property type="entry name" value="TNP-like_RNaseH_N"/>
</dbReference>
<dbReference type="AlphaFoldDB" id="A0A6G0WBD9"/>
<keyword evidence="3" id="KW-1185">Reference proteome</keyword>
<gene>
    <name evidence="2" type="ORF">FWK35_00021665</name>
</gene>
<dbReference type="Pfam" id="PF21787">
    <property type="entry name" value="TNP-like_RNaseH_N"/>
    <property type="match status" value="1"/>
</dbReference>
<protein>
    <submittedName>
        <fullName evidence="2">Transposable element P transposase</fullName>
    </submittedName>
</protein>
<dbReference type="EMBL" id="VUJU01008888">
    <property type="protein sequence ID" value="KAF0724555.1"/>
    <property type="molecule type" value="Genomic_DNA"/>
</dbReference>
<comment type="caution">
    <text evidence="2">The sequence shown here is derived from an EMBL/GenBank/DDBJ whole genome shotgun (WGS) entry which is preliminary data.</text>
</comment>
<evidence type="ECO:0000313" key="3">
    <source>
        <dbReference type="Proteomes" id="UP000478052"/>
    </source>
</evidence>
<organism evidence="2 3">
    <name type="scientific">Aphis craccivora</name>
    <name type="common">Cowpea aphid</name>
    <dbReference type="NCBI Taxonomy" id="307492"/>
    <lineage>
        <taxon>Eukaryota</taxon>
        <taxon>Metazoa</taxon>
        <taxon>Ecdysozoa</taxon>
        <taxon>Arthropoda</taxon>
        <taxon>Hexapoda</taxon>
        <taxon>Insecta</taxon>
        <taxon>Pterygota</taxon>
        <taxon>Neoptera</taxon>
        <taxon>Paraneoptera</taxon>
        <taxon>Hemiptera</taxon>
        <taxon>Sternorrhyncha</taxon>
        <taxon>Aphidomorpha</taxon>
        <taxon>Aphidoidea</taxon>
        <taxon>Aphididae</taxon>
        <taxon>Aphidini</taxon>
        <taxon>Aphis</taxon>
        <taxon>Aphis</taxon>
    </lineage>
</organism>
<feature type="domain" description="Transposable element P transposase-like RNase H" evidence="1">
    <location>
        <begin position="2"/>
        <end position="106"/>
    </location>
</feature>
<proteinExistence type="predicted"/>
<sequence length="150" mass="17147">MKVSSMTYEETFFTLIFDEIKIKRFLEYSKVLDIVEGFEDLGTFGRTSTIASSNVSYFLSSTSMKATTLSEIILEQINQLINCKLQVKAIICDQGPNNRSALTKLGFTKDKPWIDVNGNKIFSVYDVPHLIKNIRNNFLTSDLIFKNNRI</sequence>
<name>A0A6G0WBD9_APHCR</name>
<reference evidence="2 3" key="1">
    <citation type="submission" date="2019-08" db="EMBL/GenBank/DDBJ databases">
        <title>Whole genome of Aphis craccivora.</title>
        <authorList>
            <person name="Voronova N.V."/>
            <person name="Shulinski R.S."/>
            <person name="Bandarenka Y.V."/>
            <person name="Zhorov D.G."/>
            <person name="Warner D."/>
        </authorList>
    </citation>
    <scope>NUCLEOTIDE SEQUENCE [LARGE SCALE GENOMIC DNA]</scope>
    <source>
        <strain evidence="2">180601</strain>
        <tissue evidence="2">Whole Body</tissue>
    </source>
</reference>
<dbReference type="OrthoDB" id="8192384at2759"/>
<evidence type="ECO:0000313" key="2">
    <source>
        <dbReference type="EMBL" id="KAF0724555.1"/>
    </source>
</evidence>
<evidence type="ECO:0000259" key="1">
    <source>
        <dbReference type="Pfam" id="PF21787"/>
    </source>
</evidence>